<evidence type="ECO:0000313" key="1">
    <source>
        <dbReference type="EMBL" id="JAE28602.1"/>
    </source>
</evidence>
<protein>
    <submittedName>
        <fullName evidence="1">Pco079065e</fullName>
    </submittedName>
</protein>
<dbReference type="EMBL" id="GBRH01169294">
    <property type="protein sequence ID" value="JAE28602.1"/>
    <property type="molecule type" value="Transcribed_RNA"/>
</dbReference>
<organism evidence="1">
    <name type="scientific">Arundo donax</name>
    <name type="common">Giant reed</name>
    <name type="synonym">Donax arundinaceus</name>
    <dbReference type="NCBI Taxonomy" id="35708"/>
    <lineage>
        <taxon>Eukaryota</taxon>
        <taxon>Viridiplantae</taxon>
        <taxon>Streptophyta</taxon>
        <taxon>Embryophyta</taxon>
        <taxon>Tracheophyta</taxon>
        <taxon>Spermatophyta</taxon>
        <taxon>Magnoliopsida</taxon>
        <taxon>Liliopsida</taxon>
        <taxon>Poales</taxon>
        <taxon>Poaceae</taxon>
        <taxon>PACMAD clade</taxon>
        <taxon>Arundinoideae</taxon>
        <taxon>Arundineae</taxon>
        <taxon>Arundo</taxon>
    </lineage>
</organism>
<accession>A0A0A9GVR1</accession>
<name>A0A0A9GVR1_ARUDO</name>
<sequence length="19" mass="2118">MTGCCRMEPLVHPQPSPHP</sequence>
<reference evidence="1" key="2">
    <citation type="journal article" date="2015" name="Data Brief">
        <title>Shoot transcriptome of the giant reed, Arundo donax.</title>
        <authorList>
            <person name="Barrero R.A."/>
            <person name="Guerrero F.D."/>
            <person name="Moolhuijzen P."/>
            <person name="Goolsby J.A."/>
            <person name="Tidwell J."/>
            <person name="Bellgard S.E."/>
            <person name="Bellgard M.I."/>
        </authorList>
    </citation>
    <scope>NUCLEOTIDE SEQUENCE</scope>
    <source>
        <tissue evidence="1">Shoot tissue taken approximately 20 cm above the soil surface</tissue>
    </source>
</reference>
<dbReference type="AlphaFoldDB" id="A0A0A9GVR1"/>
<reference evidence="1" key="1">
    <citation type="submission" date="2014-09" db="EMBL/GenBank/DDBJ databases">
        <authorList>
            <person name="Magalhaes I.L.F."/>
            <person name="Oliveira U."/>
            <person name="Santos F.R."/>
            <person name="Vidigal T.H.D.A."/>
            <person name="Brescovit A.D."/>
            <person name="Santos A.J."/>
        </authorList>
    </citation>
    <scope>NUCLEOTIDE SEQUENCE</scope>
    <source>
        <tissue evidence="1">Shoot tissue taken approximately 20 cm above the soil surface</tissue>
    </source>
</reference>
<proteinExistence type="predicted"/>